<dbReference type="AlphaFoldDB" id="A0A292PVT5"/>
<dbReference type="Pfam" id="PF24681">
    <property type="entry name" value="Kelch_KLHDC2_KLHL20_DRC7"/>
    <property type="match status" value="1"/>
</dbReference>
<dbReference type="PANTHER" id="PTHR46228:SF2">
    <property type="entry name" value="KELCH REPEAT PROTEIN (AFU_ORTHOLOGUE AFUA_4G14350)"/>
    <property type="match status" value="1"/>
</dbReference>
<dbReference type="Proteomes" id="UP001412239">
    <property type="component" value="Unassembled WGS sequence"/>
</dbReference>
<dbReference type="SUPFAM" id="SSF117281">
    <property type="entry name" value="Kelch motif"/>
    <property type="match status" value="1"/>
</dbReference>
<name>A0A292PVT5_9PEZI</name>
<evidence type="ECO:0000313" key="3">
    <source>
        <dbReference type="EMBL" id="CUS11659.1"/>
    </source>
</evidence>
<gene>
    <name evidence="3" type="ORF">GSTUAT00004236001</name>
</gene>
<sequence>MLLTSPRYGGTYSDYRVFNMSHSVSKNEWWALDNDSGDWATITPQGSGGLLRADSMASVNVPAQGLAFSIGGLVTNWTDSTHKEWNLTDGNMLVLKSMLIYNTRKHEVENVTISPLPAQWGGVVEYVPIGKKGVLVLIGGFESENAITAMTGNRLKDMKEIHLYDIHTREWHTQIAQGSIPNNRAFACASVASAPDNSSYNIFVHGGTDGSPTSYSDTYVLSLPSFEWIKADPGSDTQGRLGHNCHMTTRHKILIIGGRSRDQEIPIWPNWERGACNKYSVINVFDTNTMGWQDFWDPNDGSTKFKVNKVITTVIGGNEDGGATVRKPKSGWGSEAIKMLFESIKPPDGTLKAMLTPTATRGAHGYRGINHAVRGKVGTVELISMVVIAAAIVA</sequence>
<keyword evidence="1" id="KW-0880">Kelch repeat</keyword>
<keyword evidence="4" id="KW-1185">Reference proteome</keyword>
<dbReference type="InterPro" id="IPR015915">
    <property type="entry name" value="Kelch-typ_b-propeller"/>
</dbReference>
<dbReference type="EMBL" id="LN891014">
    <property type="protein sequence ID" value="CUS11659.1"/>
    <property type="molecule type" value="Genomic_DNA"/>
</dbReference>
<organism evidence="3 4">
    <name type="scientific">Tuber aestivum</name>
    <name type="common">summer truffle</name>
    <dbReference type="NCBI Taxonomy" id="59557"/>
    <lineage>
        <taxon>Eukaryota</taxon>
        <taxon>Fungi</taxon>
        <taxon>Dikarya</taxon>
        <taxon>Ascomycota</taxon>
        <taxon>Pezizomycotina</taxon>
        <taxon>Pezizomycetes</taxon>
        <taxon>Pezizales</taxon>
        <taxon>Tuberaceae</taxon>
        <taxon>Tuber</taxon>
    </lineage>
</organism>
<evidence type="ECO:0000256" key="2">
    <source>
        <dbReference type="ARBA" id="ARBA00022737"/>
    </source>
</evidence>
<accession>A0A292PVT5</accession>
<proteinExistence type="predicted"/>
<reference evidence="3" key="1">
    <citation type="submission" date="2015-10" db="EMBL/GenBank/DDBJ databases">
        <authorList>
            <person name="Regsiter A."/>
            <person name="william w."/>
        </authorList>
    </citation>
    <scope>NUCLEOTIDE SEQUENCE</scope>
    <source>
        <strain evidence="3">Montdore</strain>
    </source>
</reference>
<keyword evidence="2" id="KW-0677">Repeat</keyword>
<evidence type="ECO:0000313" key="4">
    <source>
        <dbReference type="Proteomes" id="UP001412239"/>
    </source>
</evidence>
<dbReference type="Gene3D" id="2.120.10.80">
    <property type="entry name" value="Kelch-type beta propeller"/>
    <property type="match status" value="1"/>
</dbReference>
<dbReference type="PANTHER" id="PTHR46228">
    <property type="entry name" value="KELCH DOMAIN-CONTAINING PROTEIN"/>
    <property type="match status" value="1"/>
</dbReference>
<evidence type="ECO:0000256" key="1">
    <source>
        <dbReference type="ARBA" id="ARBA00022441"/>
    </source>
</evidence>
<protein>
    <submittedName>
        <fullName evidence="3">Uncharacterized protein</fullName>
    </submittedName>
</protein>